<proteinExistence type="predicted"/>
<dbReference type="OrthoDB" id="658409at2"/>
<dbReference type="AlphaFoldDB" id="A0A2N3PRE5"/>
<organism evidence="1 2">
    <name type="scientific">Telmatospirillum siberiense</name>
    <dbReference type="NCBI Taxonomy" id="382514"/>
    <lineage>
        <taxon>Bacteria</taxon>
        <taxon>Pseudomonadati</taxon>
        <taxon>Pseudomonadota</taxon>
        <taxon>Alphaproteobacteria</taxon>
        <taxon>Rhodospirillales</taxon>
        <taxon>Rhodospirillaceae</taxon>
        <taxon>Telmatospirillum</taxon>
    </lineage>
</organism>
<sequence length="59" mass="6342">MESAAVSDPSKLAAAIKDIEGFVDDPLFRTKIGKEYRLDQIDEAMAYEAAPGARAVLVS</sequence>
<gene>
    <name evidence="1" type="ORF">CWS72_19170</name>
</gene>
<evidence type="ECO:0000313" key="2">
    <source>
        <dbReference type="Proteomes" id="UP000233293"/>
    </source>
</evidence>
<dbReference type="EMBL" id="PIUM01000025">
    <property type="protein sequence ID" value="PKU22973.1"/>
    <property type="molecule type" value="Genomic_DNA"/>
</dbReference>
<evidence type="ECO:0000313" key="1">
    <source>
        <dbReference type="EMBL" id="PKU22973.1"/>
    </source>
</evidence>
<accession>A0A2N3PRE5</accession>
<reference evidence="2" key="1">
    <citation type="submission" date="2017-12" db="EMBL/GenBank/DDBJ databases">
        <title>Draft genome sequence of Telmatospirillum siberiense 26-4b1T, an acidotolerant peatland alphaproteobacterium potentially involved in sulfur cycling.</title>
        <authorList>
            <person name="Hausmann B."/>
            <person name="Pjevac P."/>
            <person name="Schreck K."/>
            <person name="Herbold C.W."/>
            <person name="Daims H."/>
            <person name="Wagner M."/>
            <person name="Pester M."/>
            <person name="Loy A."/>
        </authorList>
    </citation>
    <scope>NUCLEOTIDE SEQUENCE [LARGE SCALE GENOMIC DNA]</scope>
    <source>
        <strain evidence="2">26-4b1</strain>
    </source>
</reference>
<keyword evidence="2" id="KW-1185">Reference proteome</keyword>
<protein>
    <submittedName>
        <fullName evidence="1">Uncharacterized protein</fullName>
    </submittedName>
</protein>
<comment type="caution">
    <text evidence="1">The sequence shown here is derived from an EMBL/GenBank/DDBJ whole genome shotgun (WGS) entry which is preliminary data.</text>
</comment>
<name>A0A2N3PRE5_9PROT</name>
<dbReference type="RefSeq" id="WP_101252247.1">
    <property type="nucleotide sequence ID" value="NZ_PIUM01000025.1"/>
</dbReference>
<dbReference type="Proteomes" id="UP000233293">
    <property type="component" value="Unassembled WGS sequence"/>
</dbReference>